<name>A0A1G9U8E8_9PROT</name>
<feature type="region of interest" description="Disordered" evidence="1">
    <location>
        <begin position="204"/>
        <end position="241"/>
    </location>
</feature>
<evidence type="ECO:0000313" key="3">
    <source>
        <dbReference type="Proteomes" id="UP000199759"/>
    </source>
</evidence>
<organism evidence="2 3">
    <name type="scientific">Maricaulis salignorans</name>
    <dbReference type="NCBI Taxonomy" id="144026"/>
    <lineage>
        <taxon>Bacteria</taxon>
        <taxon>Pseudomonadati</taxon>
        <taxon>Pseudomonadota</taxon>
        <taxon>Alphaproteobacteria</taxon>
        <taxon>Maricaulales</taxon>
        <taxon>Maricaulaceae</taxon>
        <taxon>Maricaulis</taxon>
    </lineage>
</organism>
<dbReference type="RefSeq" id="WP_091770745.1">
    <property type="nucleotide sequence ID" value="NZ_FNHG01000014.1"/>
</dbReference>
<dbReference type="InterPro" id="IPR023346">
    <property type="entry name" value="Lysozyme-like_dom_sf"/>
</dbReference>
<evidence type="ECO:0008006" key="4">
    <source>
        <dbReference type="Google" id="ProtNLM"/>
    </source>
</evidence>
<evidence type="ECO:0000256" key="1">
    <source>
        <dbReference type="SAM" id="MobiDB-lite"/>
    </source>
</evidence>
<gene>
    <name evidence="2" type="ORF">SAMN04488568_11432</name>
</gene>
<reference evidence="2 3" key="1">
    <citation type="submission" date="2016-10" db="EMBL/GenBank/DDBJ databases">
        <authorList>
            <person name="de Groot N.N."/>
        </authorList>
    </citation>
    <scope>NUCLEOTIDE SEQUENCE [LARGE SCALE GENOMIC DNA]</scope>
    <source>
        <strain evidence="2 3">DSM 16077</strain>
    </source>
</reference>
<proteinExistence type="predicted"/>
<sequence length="266" mass="27970">MVSPIEVSQQESTTRLIRQAAQETGTDFNFLLRTAARESNFDASAQASTSSAAGMYQFIEQTWLGVMQRHGAEHGHGDAAQSITRDEGGRLAVSDPAERARILDLRFDPETAARMAGELASENAQVIESRLGRPASGGELYAAHFLGAHGAAGLIAAAERSPGIRADELFPQAAQANRPIFYDGSRPRSASEVLASLTRERPVVSLPDTGPAQPVTPRVGSGAPGGLYAGRVNPGSQRVGDGELSPALMEILASLDAPAAGRVRET</sequence>
<dbReference type="Proteomes" id="UP000199759">
    <property type="component" value="Unassembled WGS sequence"/>
</dbReference>
<accession>A0A1G9U8E8</accession>
<dbReference type="AlphaFoldDB" id="A0A1G9U8E8"/>
<dbReference type="Gene3D" id="1.10.530.10">
    <property type="match status" value="1"/>
</dbReference>
<dbReference type="OrthoDB" id="9805070at2"/>
<evidence type="ECO:0000313" key="2">
    <source>
        <dbReference type="EMBL" id="SDM56092.1"/>
    </source>
</evidence>
<dbReference type="SUPFAM" id="SSF53955">
    <property type="entry name" value="Lysozyme-like"/>
    <property type="match status" value="1"/>
</dbReference>
<dbReference type="EMBL" id="FNHG01000014">
    <property type="protein sequence ID" value="SDM56092.1"/>
    <property type="molecule type" value="Genomic_DNA"/>
</dbReference>
<keyword evidence="3" id="KW-1185">Reference proteome</keyword>
<protein>
    <recommendedName>
        <fullName evidence="4">Transglycosylase SLT domain-containing protein</fullName>
    </recommendedName>
</protein>
<dbReference type="STRING" id="144026.SAMN04488568_11432"/>